<feature type="transmembrane region" description="Helical" evidence="2">
    <location>
        <begin position="144"/>
        <end position="163"/>
    </location>
</feature>
<feature type="transmembrane region" description="Helical" evidence="2">
    <location>
        <begin position="433"/>
        <end position="454"/>
    </location>
</feature>
<evidence type="ECO:0000313" key="3">
    <source>
        <dbReference type="EMBL" id="MFI0797060.1"/>
    </source>
</evidence>
<comment type="caution">
    <text evidence="3">The sequence shown here is derived from an EMBL/GenBank/DDBJ whole genome shotgun (WGS) entry which is preliminary data.</text>
</comment>
<feature type="transmembrane region" description="Helical" evidence="2">
    <location>
        <begin position="214"/>
        <end position="235"/>
    </location>
</feature>
<feature type="region of interest" description="Disordered" evidence="1">
    <location>
        <begin position="460"/>
        <end position="524"/>
    </location>
</feature>
<gene>
    <name evidence="3" type="ORF">ACH4OY_30915</name>
</gene>
<evidence type="ECO:0000256" key="2">
    <source>
        <dbReference type="SAM" id="Phobius"/>
    </source>
</evidence>
<feature type="transmembrane region" description="Helical" evidence="2">
    <location>
        <begin position="170"/>
        <end position="185"/>
    </location>
</feature>
<keyword evidence="2" id="KW-0472">Membrane</keyword>
<feature type="transmembrane region" description="Helical" evidence="2">
    <location>
        <begin position="371"/>
        <end position="390"/>
    </location>
</feature>
<evidence type="ECO:0008006" key="5">
    <source>
        <dbReference type="Google" id="ProtNLM"/>
    </source>
</evidence>
<feature type="transmembrane region" description="Helical" evidence="2">
    <location>
        <begin position="397"/>
        <end position="421"/>
    </location>
</feature>
<protein>
    <recommendedName>
        <fullName evidence="5">Glycosyltransferase RgtA/B/C/D-like domain-containing protein</fullName>
    </recommendedName>
</protein>
<proteinExistence type="predicted"/>
<keyword evidence="4" id="KW-1185">Reference proteome</keyword>
<dbReference type="RefSeq" id="WP_396685738.1">
    <property type="nucleotide sequence ID" value="NZ_JBIRPU010000042.1"/>
</dbReference>
<keyword evidence="2" id="KW-1133">Transmembrane helix</keyword>
<evidence type="ECO:0000256" key="1">
    <source>
        <dbReference type="SAM" id="MobiDB-lite"/>
    </source>
</evidence>
<feature type="transmembrane region" description="Helical" evidence="2">
    <location>
        <begin position="94"/>
        <end position="115"/>
    </location>
</feature>
<feature type="compositionally biased region" description="Polar residues" evidence="1">
    <location>
        <begin position="506"/>
        <end position="524"/>
    </location>
</feature>
<dbReference type="Proteomes" id="UP001611075">
    <property type="component" value="Unassembled WGS sequence"/>
</dbReference>
<feature type="compositionally biased region" description="Basic and acidic residues" evidence="1">
    <location>
        <begin position="479"/>
        <end position="489"/>
    </location>
</feature>
<feature type="transmembrane region" description="Helical" evidence="2">
    <location>
        <begin position="122"/>
        <end position="138"/>
    </location>
</feature>
<accession>A0ABW7STL5</accession>
<keyword evidence="2" id="KW-0812">Transmembrane</keyword>
<feature type="transmembrane region" description="Helical" evidence="2">
    <location>
        <begin position="25"/>
        <end position="45"/>
    </location>
</feature>
<sequence>MPAADLHAPAGRLTLLKWCLAPRRVPLAVLLGLYVAARVVILARYRVYTSVDSTSYADRPGNTVELLSFTGHAPRPWGVPLLYALAGSDRAGTAVQWAIGTIAWILLVCACWLVLRSSFARIGAASAVVGLALSRSVYSWDHAVLSESLSISLGIAALALLAIWARTRSRLALGALVVATVWWTFVRQDVLPYVLVLAVVLTGYALLRSYRRVAVVAVLVLLAGLVWNAATAAAVNDSYRAWYSGLSLSEATFMYRLRFQVLNDPQVAKAYRDEFGMPRCQSAEQIAGRPAWKMTEFIAAYHGCPDLVAWAEREKGSVAYRYPLAHPRHAAAKTVEIMPVLLGGTAGRYAEPVAAVPALPEQIFFPRPDRVLPLAGLIAVLAMGIGLLARGFRRARWAAAAGGILVLVSSASAVAGTLFTAGEYARFGIQEAVLVRVGLILLGAAAVDAAMAVIGERNGTARVDPSPTVSEPDSVSRPAEGDLGGHRTGQDPQRLALRLGEGPGAASSTTQNPPSTCPSGDSTG</sequence>
<reference evidence="3 4" key="1">
    <citation type="submission" date="2024-10" db="EMBL/GenBank/DDBJ databases">
        <title>The Natural Products Discovery Center: Release of the First 8490 Sequenced Strains for Exploring Actinobacteria Biosynthetic Diversity.</title>
        <authorList>
            <person name="Kalkreuter E."/>
            <person name="Kautsar S.A."/>
            <person name="Yang D."/>
            <person name="Bader C.D."/>
            <person name="Teijaro C.N."/>
            <person name="Fluegel L."/>
            <person name="Davis C.M."/>
            <person name="Simpson J.R."/>
            <person name="Lauterbach L."/>
            <person name="Steele A.D."/>
            <person name="Gui C."/>
            <person name="Meng S."/>
            <person name="Li G."/>
            <person name="Viehrig K."/>
            <person name="Ye F."/>
            <person name="Su P."/>
            <person name="Kiefer A.F."/>
            <person name="Nichols A."/>
            <person name="Cepeda A.J."/>
            <person name="Yan W."/>
            <person name="Fan B."/>
            <person name="Jiang Y."/>
            <person name="Adhikari A."/>
            <person name="Zheng C.-J."/>
            <person name="Schuster L."/>
            <person name="Cowan T.M."/>
            <person name="Smanski M.J."/>
            <person name="Chevrette M.G."/>
            <person name="De Carvalho L.P.S."/>
            <person name="Shen B."/>
        </authorList>
    </citation>
    <scope>NUCLEOTIDE SEQUENCE [LARGE SCALE GENOMIC DNA]</scope>
    <source>
        <strain evidence="3 4">NPDC021253</strain>
    </source>
</reference>
<evidence type="ECO:0000313" key="4">
    <source>
        <dbReference type="Proteomes" id="UP001611075"/>
    </source>
</evidence>
<dbReference type="EMBL" id="JBIRPU010000042">
    <property type="protein sequence ID" value="MFI0797060.1"/>
    <property type="molecule type" value="Genomic_DNA"/>
</dbReference>
<feature type="transmembrane region" description="Helical" evidence="2">
    <location>
        <begin position="191"/>
        <end position="207"/>
    </location>
</feature>
<name>A0ABW7STL5_9ACTN</name>
<organism evidence="3 4">
    <name type="scientific">Micromonospora rubida</name>
    <dbReference type="NCBI Taxonomy" id="2697657"/>
    <lineage>
        <taxon>Bacteria</taxon>
        <taxon>Bacillati</taxon>
        <taxon>Actinomycetota</taxon>
        <taxon>Actinomycetes</taxon>
        <taxon>Micromonosporales</taxon>
        <taxon>Micromonosporaceae</taxon>
        <taxon>Micromonospora</taxon>
    </lineage>
</organism>